<dbReference type="PANTHER" id="PTHR13890">
    <property type="entry name" value="RNA SPLICING PROTEIN MRS2, MITOCHONDRIAL"/>
    <property type="match status" value="1"/>
</dbReference>
<dbReference type="PANTHER" id="PTHR13890:SF29">
    <property type="entry name" value="MAGNESIUM TRANSPORTER MRS2-F"/>
    <property type="match status" value="1"/>
</dbReference>
<gene>
    <name evidence="2" type="ORF">ILEXP_LOCUS19309</name>
</gene>
<dbReference type="Pfam" id="PF22099">
    <property type="entry name" value="MRS2-like"/>
    <property type="match status" value="1"/>
</dbReference>
<evidence type="ECO:0000256" key="1">
    <source>
        <dbReference type="ARBA" id="ARBA00007535"/>
    </source>
</evidence>
<dbReference type="InterPro" id="IPR039204">
    <property type="entry name" value="MRS2-like"/>
</dbReference>
<comment type="caution">
    <text evidence="2">The sequence shown here is derived from an EMBL/GenBank/DDBJ whole genome shotgun (WGS) entry which is preliminary data.</text>
</comment>
<organism evidence="2 3">
    <name type="scientific">Ilex paraguariensis</name>
    <name type="common">yerba mate</name>
    <dbReference type="NCBI Taxonomy" id="185542"/>
    <lineage>
        <taxon>Eukaryota</taxon>
        <taxon>Viridiplantae</taxon>
        <taxon>Streptophyta</taxon>
        <taxon>Embryophyta</taxon>
        <taxon>Tracheophyta</taxon>
        <taxon>Spermatophyta</taxon>
        <taxon>Magnoliopsida</taxon>
        <taxon>eudicotyledons</taxon>
        <taxon>Gunneridae</taxon>
        <taxon>Pentapetalae</taxon>
        <taxon>asterids</taxon>
        <taxon>campanulids</taxon>
        <taxon>Aquifoliales</taxon>
        <taxon>Aquifoliaceae</taxon>
        <taxon>Ilex</taxon>
    </lineage>
</organism>
<evidence type="ECO:0000313" key="2">
    <source>
        <dbReference type="EMBL" id="CAK9151149.1"/>
    </source>
</evidence>
<dbReference type="FunFam" id="2.40.128.330:FF:000001">
    <property type="entry name" value="Magnesium transporter MRS2-1"/>
    <property type="match status" value="1"/>
</dbReference>
<dbReference type="AlphaFoldDB" id="A0ABC8S7G9"/>
<evidence type="ECO:0000313" key="3">
    <source>
        <dbReference type="Proteomes" id="UP001642360"/>
    </source>
</evidence>
<protein>
    <submittedName>
        <fullName evidence="2">Uncharacterized protein</fullName>
    </submittedName>
</protein>
<dbReference type="EMBL" id="CAUOFW020002103">
    <property type="protein sequence ID" value="CAK9151149.1"/>
    <property type="molecule type" value="Genomic_DNA"/>
</dbReference>
<dbReference type="GO" id="GO:0015095">
    <property type="term" value="F:magnesium ion transmembrane transporter activity"/>
    <property type="evidence" value="ECO:0007669"/>
    <property type="project" value="UniProtKB-ARBA"/>
</dbReference>
<comment type="similarity">
    <text evidence="1">Belongs to the CorA metal ion transporter (MIT) (TC 1.A.35.5) family.</text>
</comment>
<dbReference type="Gene3D" id="2.40.128.330">
    <property type="match status" value="1"/>
</dbReference>
<dbReference type="Proteomes" id="UP001642360">
    <property type="component" value="Unassembled WGS sequence"/>
</dbReference>
<accession>A0ABC8S7G9</accession>
<proteinExistence type="inferred from homology"/>
<keyword evidence="3" id="KW-1185">Reference proteome</keyword>
<reference evidence="2 3" key="1">
    <citation type="submission" date="2024-02" db="EMBL/GenBank/DDBJ databases">
        <authorList>
            <person name="Vignale AGUSTIN F."/>
            <person name="Sosa J E."/>
            <person name="Modenutti C."/>
        </authorList>
    </citation>
    <scope>NUCLEOTIDE SEQUENCE [LARGE SCALE GENOMIC DNA]</scope>
</reference>
<sequence length="180" mass="19985">MVDSGEIALSTPLRRWKSFVETRPWLVVSEAGKSYVEEVGKHAIMRRTRVSARDLRILDPKLSYTATILGRQKAIVVNLESIRAIITANETLILNPMDPSVSPFVRDLELKLSSFDGSKAIAVEKCDKGVKGEASDGSLMNTSKMGSSKLLLPFEFRVLEICLTFVCDGLEFEVCVPNFM</sequence>
<name>A0ABC8S7G9_9AQUA</name>